<gene>
    <name evidence="1" type="ORF">EKH80_20160</name>
</gene>
<name>A0A3S0Q2E4_9GAMM</name>
<accession>A0A3S0Q2E4</accession>
<organism evidence="1 2">
    <name type="scientific">Dyella choica</name>
    <dbReference type="NCBI Taxonomy" id="1927959"/>
    <lineage>
        <taxon>Bacteria</taxon>
        <taxon>Pseudomonadati</taxon>
        <taxon>Pseudomonadota</taxon>
        <taxon>Gammaproteobacteria</taxon>
        <taxon>Lysobacterales</taxon>
        <taxon>Rhodanobacteraceae</taxon>
        <taxon>Dyella</taxon>
    </lineage>
</organism>
<dbReference type="Gene3D" id="3.90.226.10">
    <property type="entry name" value="2-enoyl-CoA Hydratase, Chain A, domain 1"/>
    <property type="match status" value="1"/>
</dbReference>
<sequence>MPNALPPPALHVALMQVMALADNGHTRMDATAEQRALIVPLRVTRFAEGFYVTRAATAYREMLGGRVVSIDGHPIDQILPQLDTLRGGVEGFRRENDAIYIIVQDLLYGLGIATEPKASTWTVVLSDGRTVTRRLDAYSMHKGDRLPAGGRWLSPEPSKGVEQDWSAYHPQSTELPETWRDFDHPFRLFPAADSCAQVVRLQSIGDVGSHRISPFLAETEATLRANPPCAVILDLRGDGGGDYTNTWHFTHALPNLLAPGGRIIVLTNSATFSAAITTAAFVKDAGGDRVAIIGEPVGDRLSFFSEGNKACLPNLKVCAYPQTAKHDYQRPCDNWRVCFWLNWFYPVRVRSLQPDIVVPLRFEDWNTGHDAAYETARQLAMHPASKT</sequence>
<dbReference type="Proteomes" id="UP000274358">
    <property type="component" value="Unassembled WGS sequence"/>
</dbReference>
<proteinExistence type="predicted"/>
<evidence type="ECO:0008006" key="3">
    <source>
        <dbReference type="Google" id="ProtNLM"/>
    </source>
</evidence>
<dbReference type="AlphaFoldDB" id="A0A3S0Q2E4"/>
<protein>
    <recommendedName>
        <fullName evidence="3">Peptidase S41</fullName>
    </recommendedName>
</protein>
<comment type="caution">
    <text evidence="1">The sequence shown here is derived from an EMBL/GenBank/DDBJ whole genome shotgun (WGS) entry which is preliminary data.</text>
</comment>
<dbReference type="EMBL" id="RYYV01000022">
    <property type="protein sequence ID" value="RUL70515.1"/>
    <property type="molecule type" value="Genomic_DNA"/>
</dbReference>
<dbReference type="SUPFAM" id="SSF52096">
    <property type="entry name" value="ClpP/crotonase"/>
    <property type="match status" value="1"/>
</dbReference>
<evidence type="ECO:0000313" key="1">
    <source>
        <dbReference type="EMBL" id="RUL70515.1"/>
    </source>
</evidence>
<evidence type="ECO:0000313" key="2">
    <source>
        <dbReference type="Proteomes" id="UP000274358"/>
    </source>
</evidence>
<dbReference type="InterPro" id="IPR029045">
    <property type="entry name" value="ClpP/crotonase-like_dom_sf"/>
</dbReference>
<keyword evidence="2" id="KW-1185">Reference proteome</keyword>
<reference evidence="1 2" key="1">
    <citation type="submission" date="2018-12" db="EMBL/GenBank/DDBJ databases">
        <title>Dyella dinghuensis sp. nov. DHOA06 and Dyella choica sp. nov. 4M-K27, isolated from forest soil.</title>
        <authorList>
            <person name="Qiu L.-H."/>
            <person name="Gao Z.-H."/>
        </authorList>
    </citation>
    <scope>NUCLEOTIDE SEQUENCE [LARGE SCALE GENOMIC DNA]</scope>
    <source>
        <strain evidence="1 2">4M-K27</strain>
    </source>
</reference>